<protein>
    <recommendedName>
        <fullName evidence="3">C2H2-type domain-containing protein</fullName>
    </recommendedName>
</protein>
<evidence type="ECO:0000256" key="1">
    <source>
        <dbReference type="PROSITE-ProRule" id="PRU00042"/>
    </source>
</evidence>
<keyword evidence="1" id="KW-0862">Zinc</keyword>
<proteinExistence type="predicted"/>
<evidence type="ECO:0000313" key="5">
    <source>
        <dbReference type="Proteomes" id="UP001152320"/>
    </source>
</evidence>
<keyword evidence="1" id="KW-0479">Metal-binding</keyword>
<organism evidence="4 5">
    <name type="scientific">Holothuria leucospilota</name>
    <name type="common">Black long sea cucumber</name>
    <name type="synonym">Mertensiothuria leucospilota</name>
    <dbReference type="NCBI Taxonomy" id="206669"/>
    <lineage>
        <taxon>Eukaryota</taxon>
        <taxon>Metazoa</taxon>
        <taxon>Echinodermata</taxon>
        <taxon>Eleutherozoa</taxon>
        <taxon>Echinozoa</taxon>
        <taxon>Holothuroidea</taxon>
        <taxon>Aspidochirotacea</taxon>
        <taxon>Aspidochirotida</taxon>
        <taxon>Holothuriidae</taxon>
        <taxon>Holothuria</taxon>
    </lineage>
</organism>
<feature type="compositionally biased region" description="Basic and acidic residues" evidence="2">
    <location>
        <begin position="100"/>
        <end position="126"/>
    </location>
</feature>
<feature type="compositionally biased region" description="Basic and acidic residues" evidence="2">
    <location>
        <begin position="20"/>
        <end position="40"/>
    </location>
</feature>
<comment type="caution">
    <text evidence="4">The sequence shown here is derived from an EMBL/GenBank/DDBJ whole genome shotgun (WGS) entry which is preliminary data.</text>
</comment>
<feature type="region of interest" description="Disordered" evidence="2">
    <location>
        <begin position="20"/>
        <end position="163"/>
    </location>
</feature>
<dbReference type="InterPro" id="IPR013087">
    <property type="entry name" value="Znf_C2H2_type"/>
</dbReference>
<evidence type="ECO:0000313" key="4">
    <source>
        <dbReference type="EMBL" id="KAJ8048454.1"/>
    </source>
</evidence>
<keyword evidence="1" id="KW-0863">Zinc-finger</keyword>
<evidence type="ECO:0000256" key="2">
    <source>
        <dbReference type="SAM" id="MobiDB-lite"/>
    </source>
</evidence>
<dbReference type="GO" id="GO:0008270">
    <property type="term" value="F:zinc ion binding"/>
    <property type="evidence" value="ECO:0007669"/>
    <property type="project" value="UniProtKB-KW"/>
</dbReference>
<dbReference type="AlphaFoldDB" id="A0A9Q1CQ43"/>
<keyword evidence="5" id="KW-1185">Reference proteome</keyword>
<dbReference type="Gene3D" id="3.30.160.60">
    <property type="entry name" value="Classic Zinc Finger"/>
    <property type="match status" value="1"/>
</dbReference>
<feature type="compositionally biased region" description="Polar residues" evidence="2">
    <location>
        <begin position="134"/>
        <end position="156"/>
    </location>
</feature>
<accession>A0A9Q1CQ43</accession>
<name>A0A9Q1CQ43_HOLLE</name>
<evidence type="ECO:0000259" key="3">
    <source>
        <dbReference type="PROSITE" id="PS50157"/>
    </source>
</evidence>
<reference evidence="4" key="1">
    <citation type="submission" date="2021-10" db="EMBL/GenBank/DDBJ databases">
        <title>Tropical sea cucumber genome reveals ecological adaptation and Cuvierian tubules defense mechanism.</title>
        <authorList>
            <person name="Chen T."/>
        </authorList>
    </citation>
    <scope>NUCLEOTIDE SEQUENCE</scope>
    <source>
        <strain evidence="4">Nanhai2018</strain>
        <tissue evidence="4">Muscle</tissue>
    </source>
</reference>
<gene>
    <name evidence="4" type="ORF">HOLleu_00779</name>
</gene>
<dbReference type="Proteomes" id="UP001152320">
    <property type="component" value="Chromosome 1"/>
</dbReference>
<dbReference type="EMBL" id="JAIZAY010000001">
    <property type="protein sequence ID" value="KAJ8048454.1"/>
    <property type="molecule type" value="Genomic_DNA"/>
</dbReference>
<sequence>MSDLYVKGNFRCEDCDYSSVRKGDLARHRSRRHPEAREEEAASTCAKRASASKGQRTPPTVERKNCDWPSLSEILGSHSTKDLGELQESNQNPPTPYVTPERRPENEEGDRVETEDNKKSAPEDRQQPGPHNQAGPSDSQNLSALEQSSVTSCDTGENSRESARHDLCVEAANGGKTAEGVVRRAIADSGRIMPVTEGRRLKERISTVVLPDGRVFVTRENFN</sequence>
<dbReference type="PROSITE" id="PS50157">
    <property type="entry name" value="ZINC_FINGER_C2H2_2"/>
    <property type="match status" value="1"/>
</dbReference>
<feature type="domain" description="C2H2-type" evidence="3">
    <location>
        <begin position="10"/>
        <end position="38"/>
    </location>
</feature>